<evidence type="ECO:0000313" key="2">
    <source>
        <dbReference type="EMBL" id="GAA4268004.1"/>
    </source>
</evidence>
<sequence>MKIKRKLILLFLFILVYPFLFIWQGGDLTDTGFHAIHYQSFFNNLLTYKVDGLPSDSLSFLTNLIGAIWIKIFPNAGILGLMILEAVFVMAITLVTYKSLNNYTNNKSILLLGIFCGVAFSIRHTTLAFSYDISSFFFLLVMSFCILKYFQLYKYIYLFISGMLLFLAFTSRFPNIIFLALFPIILIYQFIHARQNKSFSFLIREFFIQCIVFYSGFIFLFGAFYMILKLNGIWHVYIGYFELIGSDTNPSYSINRLLKGYIKDFLEFSPHIIIVTLIIFPISRLFEYAKKHNNKFYFLVPLSLLFVLAFLIYGGFSIGNSSAYELKYFAPAFCTFPLLLSIIKKDRFSTAVLIFSITGITQVSGTNTGIFLKLSYGLVVLIPLSLIILYEYREFNFKKIKIITKPVYLTGILFILFFSIWSRVGFIYHVDAGLFARIRCTYPIKHKKMRGVYTSQKNAVHINRLTKSIERNLKESNTLFIYGHQPMFYYLTEQIPPIEKFWLTDNAIQADNLITVLEKSILKKEKYPLIVDTKQNIMKSKGQEKLNEFLIKHDYYKIDDDKNFVIWQTDLNFHSR</sequence>
<feature type="transmembrane region" description="Helical" evidence="1">
    <location>
        <begin position="268"/>
        <end position="286"/>
    </location>
</feature>
<keyword evidence="3" id="KW-1185">Reference proteome</keyword>
<gene>
    <name evidence="2" type="ORF">GCM10022257_01050</name>
</gene>
<evidence type="ECO:0000313" key="3">
    <source>
        <dbReference type="Proteomes" id="UP001500027"/>
    </source>
</evidence>
<proteinExistence type="predicted"/>
<feature type="transmembrane region" description="Helical" evidence="1">
    <location>
        <begin position="370"/>
        <end position="390"/>
    </location>
</feature>
<feature type="transmembrane region" description="Helical" evidence="1">
    <location>
        <begin position="328"/>
        <end position="343"/>
    </location>
</feature>
<keyword evidence="1" id="KW-0812">Transmembrane</keyword>
<dbReference type="RefSeq" id="WP_139002002.1">
    <property type="nucleotide sequence ID" value="NZ_BAABAV010000001.1"/>
</dbReference>
<comment type="caution">
    <text evidence="2">The sequence shown here is derived from an EMBL/GenBank/DDBJ whole genome shotgun (WGS) entry which is preliminary data.</text>
</comment>
<reference evidence="3" key="1">
    <citation type="journal article" date="2019" name="Int. J. Syst. Evol. Microbiol.">
        <title>The Global Catalogue of Microorganisms (GCM) 10K type strain sequencing project: providing services to taxonomists for standard genome sequencing and annotation.</title>
        <authorList>
            <consortium name="The Broad Institute Genomics Platform"/>
            <consortium name="The Broad Institute Genome Sequencing Center for Infectious Disease"/>
            <person name="Wu L."/>
            <person name="Ma J."/>
        </authorList>
    </citation>
    <scope>NUCLEOTIDE SEQUENCE [LARGE SCALE GENOMIC DNA]</scope>
    <source>
        <strain evidence="3">JCM 17452</strain>
    </source>
</reference>
<feature type="transmembrane region" description="Helical" evidence="1">
    <location>
        <begin position="7"/>
        <end position="24"/>
    </location>
</feature>
<organism evidence="2 3">
    <name type="scientific">Hyunsoonleella aestuarii</name>
    <dbReference type="NCBI Taxonomy" id="912802"/>
    <lineage>
        <taxon>Bacteria</taxon>
        <taxon>Pseudomonadati</taxon>
        <taxon>Bacteroidota</taxon>
        <taxon>Flavobacteriia</taxon>
        <taxon>Flavobacteriales</taxon>
        <taxon>Flavobacteriaceae</taxon>
    </lineage>
</organism>
<feature type="transmembrane region" description="Helical" evidence="1">
    <location>
        <begin position="402"/>
        <end position="421"/>
    </location>
</feature>
<feature type="transmembrane region" description="Helical" evidence="1">
    <location>
        <begin position="176"/>
        <end position="194"/>
    </location>
</feature>
<protein>
    <recommendedName>
        <fullName evidence="4">Glycosyltransferase RgtA/B/C/D-like domain-containing protein</fullName>
    </recommendedName>
</protein>
<feature type="transmembrane region" description="Helical" evidence="1">
    <location>
        <begin position="206"/>
        <end position="228"/>
    </location>
</feature>
<keyword evidence="1" id="KW-1133">Transmembrane helix</keyword>
<name>A0ABP8E761_9FLAO</name>
<feature type="transmembrane region" description="Helical" evidence="1">
    <location>
        <begin position="76"/>
        <end position="97"/>
    </location>
</feature>
<accession>A0ABP8E761</accession>
<dbReference type="EMBL" id="BAABAV010000001">
    <property type="protein sequence ID" value="GAA4268004.1"/>
    <property type="molecule type" value="Genomic_DNA"/>
</dbReference>
<evidence type="ECO:0000256" key="1">
    <source>
        <dbReference type="SAM" id="Phobius"/>
    </source>
</evidence>
<feature type="transmembrane region" description="Helical" evidence="1">
    <location>
        <begin position="133"/>
        <end position="150"/>
    </location>
</feature>
<feature type="transmembrane region" description="Helical" evidence="1">
    <location>
        <begin position="298"/>
        <end position="316"/>
    </location>
</feature>
<keyword evidence="1" id="KW-0472">Membrane</keyword>
<feature type="transmembrane region" description="Helical" evidence="1">
    <location>
        <begin position="109"/>
        <end position="127"/>
    </location>
</feature>
<dbReference type="Proteomes" id="UP001500027">
    <property type="component" value="Unassembled WGS sequence"/>
</dbReference>
<evidence type="ECO:0008006" key="4">
    <source>
        <dbReference type="Google" id="ProtNLM"/>
    </source>
</evidence>